<dbReference type="GO" id="GO:0009253">
    <property type="term" value="P:peptidoglycan catabolic process"/>
    <property type="evidence" value="ECO:0007669"/>
    <property type="project" value="InterPro"/>
</dbReference>
<dbReference type="SUPFAM" id="SSF55846">
    <property type="entry name" value="N-acetylmuramoyl-L-alanine amidase-like"/>
    <property type="match status" value="1"/>
</dbReference>
<dbReference type="CDD" id="cd06583">
    <property type="entry name" value="PGRP"/>
    <property type="match status" value="1"/>
</dbReference>
<dbReference type="Proteomes" id="UP000029015">
    <property type="component" value="Unassembled WGS sequence"/>
</dbReference>
<dbReference type="GO" id="GO:0008745">
    <property type="term" value="F:N-acetylmuramoyl-L-alanine amidase activity"/>
    <property type="evidence" value="ECO:0007669"/>
    <property type="project" value="UniProtKB-EC"/>
</dbReference>
<evidence type="ECO:0000259" key="6">
    <source>
        <dbReference type="SMART" id="SM00644"/>
    </source>
</evidence>
<dbReference type="AlphaFoldDB" id="A0A086YZS9"/>
<dbReference type="PANTHER" id="PTHR30417">
    <property type="entry name" value="N-ACETYLMURAMOYL-L-ALANINE AMIDASE AMID"/>
    <property type="match status" value="1"/>
</dbReference>
<comment type="caution">
    <text evidence="7">The sequence shown here is derived from an EMBL/GenBank/DDBJ whole genome shotgun (WGS) entry which is preliminary data.</text>
</comment>
<dbReference type="EC" id="3.5.1.28" evidence="2"/>
<dbReference type="InterPro" id="IPR002502">
    <property type="entry name" value="Amidase_domain"/>
</dbReference>
<dbReference type="GO" id="GO:0009254">
    <property type="term" value="P:peptidoglycan turnover"/>
    <property type="evidence" value="ECO:0007669"/>
    <property type="project" value="TreeGrafter"/>
</dbReference>
<keyword evidence="3" id="KW-0378">Hydrolase</keyword>
<evidence type="ECO:0000313" key="8">
    <source>
        <dbReference type="Proteomes" id="UP000029015"/>
    </source>
</evidence>
<feature type="domain" description="N-acetylmuramoyl-L-alanine amidase" evidence="6">
    <location>
        <begin position="12"/>
        <end position="147"/>
    </location>
</feature>
<keyword evidence="8" id="KW-1185">Reference proteome</keyword>
<gene>
    <name evidence="7" type="ORF">BACT_0479</name>
</gene>
<keyword evidence="4" id="KW-0961">Cell wall biogenesis/degradation</keyword>
<dbReference type="InterPro" id="IPR051206">
    <property type="entry name" value="NAMLAA_amidase_2"/>
</dbReference>
<organism evidence="7 8">
    <name type="scientific">Bifidobacterium actinocoloniiforme DSM 22766</name>
    <dbReference type="NCBI Taxonomy" id="1437605"/>
    <lineage>
        <taxon>Bacteria</taxon>
        <taxon>Bacillati</taxon>
        <taxon>Actinomycetota</taxon>
        <taxon>Actinomycetes</taxon>
        <taxon>Bifidobacteriales</taxon>
        <taxon>Bifidobacteriaceae</taxon>
        <taxon>Bifidobacterium</taxon>
    </lineage>
</organism>
<dbReference type="PANTHER" id="PTHR30417:SF1">
    <property type="entry name" value="N-ACETYLMURAMOYL-L-ALANINE AMIDASE AMID"/>
    <property type="match status" value="1"/>
</dbReference>
<feature type="region of interest" description="Disordered" evidence="5">
    <location>
        <begin position="148"/>
        <end position="182"/>
    </location>
</feature>
<comment type="catalytic activity">
    <reaction evidence="1">
        <text>Hydrolyzes the link between N-acetylmuramoyl residues and L-amino acid residues in certain cell-wall glycopeptides.</text>
        <dbReference type="EC" id="3.5.1.28"/>
    </reaction>
</comment>
<proteinExistence type="predicted"/>
<evidence type="ECO:0000313" key="7">
    <source>
        <dbReference type="EMBL" id="KFI39779.1"/>
    </source>
</evidence>
<sequence>MAYQDITQYDAACYTPGRPYGIDSITIHWWGDPASNPTFEGVIQTFTSGARGTSAHYVAEAGRVACLVAPGDRAWACGDGVGVGSGGNDKSISIECNPRQSDGDYQTIAELVRDLRAAYGDLPLHPHNHWFNTACPGTYDLGRIDRIARGLPDTGSTPPRPDRRPEPTAPASSGDTNPTRPLTVPIHYRLRVAGGGWLPEVTDFGLGADGYAGLPCTSHDLLAIRVDRGQLRYRVHAGRDWLDWIDHGDINDTVNGCAGVPGQAIDGVQCYYTSPDGLVSQVYYRAQTAARAGWLDVCCDDGSTYDAYDGWAGMLGEPLDRLQLAISDANPF</sequence>
<evidence type="ECO:0000256" key="4">
    <source>
        <dbReference type="ARBA" id="ARBA00023316"/>
    </source>
</evidence>
<reference evidence="7 8" key="1">
    <citation type="submission" date="2014-03" db="EMBL/GenBank/DDBJ databases">
        <title>Genomics of Bifidobacteria.</title>
        <authorList>
            <person name="Ventura M."/>
            <person name="Milani C."/>
            <person name="Lugli G.A."/>
        </authorList>
    </citation>
    <scope>NUCLEOTIDE SEQUENCE [LARGE SCALE GENOMIC DNA]</scope>
    <source>
        <strain evidence="7 8">DSM 22766</strain>
    </source>
</reference>
<dbReference type="SUPFAM" id="SSF89372">
    <property type="entry name" value="Fucose-specific lectin"/>
    <property type="match status" value="1"/>
</dbReference>
<dbReference type="GO" id="GO:0071555">
    <property type="term" value="P:cell wall organization"/>
    <property type="evidence" value="ECO:0007669"/>
    <property type="project" value="UniProtKB-KW"/>
</dbReference>
<dbReference type="SMART" id="SM00644">
    <property type="entry name" value="Ami_2"/>
    <property type="match status" value="1"/>
</dbReference>
<accession>A0A086YZS9</accession>
<dbReference type="Gene3D" id="3.40.80.10">
    <property type="entry name" value="Peptidoglycan recognition protein-like"/>
    <property type="match status" value="1"/>
</dbReference>
<dbReference type="EMBL" id="JGYK01000001">
    <property type="protein sequence ID" value="KFI39779.1"/>
    <property type="molecule type" value="Genomic_DNA"/>
</dbReference>
<dbReference type="eggNOG" id="COG5632">
    <property type="taxonomic scope" value="Bacteria"/>
</dbReference>
<evidence type="ECO:0000256" key="2">
    <source>
        <dbReference type="ARBA" id="ARBA00011901"/>
    </source>
</evidence>
<evidence type="ECO:0000256" key="5">
    <source>
        <dbReference type="SAM" id="MobiDB-lite"/>
    </source>
</evidence>
<evidence type="ECO:0000256" key="1">
    <source>
        <dbReference type="ARBA" id="ARBA00001561"/>
    </source>
</evidence>
<name>A0A086YZS9_9BIFI</name>
<evidence type="ECO:0000256" key="3">
    <source>
        <dbReference type="ARBA" id="ARBA00022801"/>
    </source>
</evidence>
<dbReference type="OrthoDB" id="9758772at2"/>
<dbReference type="RefSeq" id="WP_051905216.1">
    <property type="nucleotide sequence ID" value="NZ_CP011786.1"/>
</dbReference>
<dbReference type="Pfam" id="PF01510">
    <property type="entry name" value="Amidase_2"/>
    <property type="match status" value="1"/>
</dbReference>
<dbReference type="InterPro" id="IPR036505">
    <property type="entry name" value="Amidase/PGRP_sf"/>
</dbReference>
<protein>
    <recommendedName>
        <fullName evidence="2">N-acetylmuramoyl-L-alanine amidase</fullName>
        <ecNumber evidence="2">3.5.1.28</ecNumber>
    </recommendedName>
</protein>